<dbReference type="Gene3D" id="2.40.440.10">
    <property type="entry name" value="L,D-transpeptidase catalytic domain-like"/>
    <property type="match status" value="1"/>
</dbReference>
<evidence type="ECO:0000256" key="2">
    <source>
        <dbReference type="ARBA" id="ARBA00005992"/>
    </source>
</evidence>
<dbReference type="CDD" id="cd16913">
    <property type="entry name" value="YkuD_like"/>
    <property type="match status" value="1"/>
</dbReference>
<comment type="caution">
    <text evidence="9">The sequence shown here is derived from an EMBL/GenBank/DDBJ whole genome shotgun (WGS) entry which is preliminary data.</text>
</comment>
<dbReference type="InterPro" id="IPR052905">
    <property type="entry name" value="LD-transpeptidase_YkuD-like"/>
</dbReference>
<evidence type="ECO:0000313" key="9">
    <source>
        <dbReference type="EMBL" id="OGX87308.1"/>
    </source>
</evidence>
<dbReference type="AlphaFoldDB" id="A0A1G1T8W2"/>
<accession>A0A1G1T8W2</accession>
<dbReference type="PANTHER" id="PTHR41533:SF2">
    <property type="entry name" value="BLR7131 PROTEIN"/>
    <property type="match status" value="1"/>
</dbReference>
<keyword evidence="10" id="KW-1185">Reference proteome</keyword>
<name>A0A1G1T8W2_9BACT</name>
<keyword evidence="4" id="KW-0133">Cell shape</keyword>
<evidence type="ECO:0000259" key="8">
    <source>
        <dbReference type="Pfam" id="PF20142"/>
    </source>
</evidence>
<dbReference type="GO" id="GO:0016740">
    <property type="term" value="F:transferase activity"/>
    <property type="evidence" value="ECO:0007669"/>
    <property type="project" value="UniProtKB-KW"/>
</dbReference>
<organism evidence="9 10">
    <name type="scientific">Hymenobacter coccineus</name>
    <dbReference type="NCBI Taxonomy" id="1908235"/>
    <lineage>
        <taxon>Bacteria</taxon>
        <taxon>Pseudomonadati</taxon>
        <taxon>Bacteroidota</taxon>
        <taxon>Cytophagia</taxon>
        <taxon>Cytophagales</taxon>
        <taxon>Hymenobacteraceae</taxon>
        <taxon>Hymenobacter</taxon>
    </lineage>
</organism>
<dbReference type="InterPro" id="IPR005490">
    <property type="entry name" value="LD_TPept_cat_dom"/>
</dbReference>
<dbReference type="UniPathway" id="UPA00219"/>
<dbReference type="Pfam" id="PF03734">
    <property type="entry name" value="YkuD"/>
    <property type="match status" value="1"/>
</dbReference>
<evidence type="ECO:0000256" key="1">
    <source>
        <dbReference type="ARBA" id="ARBA00004752"/>
    </source>
</evidence>
<gene>
    <name evidence="9" type="ORF">BEN49_10745</name>
</gene>
<feature type="domain" description="L,D-transpeptidase scaffold" evidence="8">
    <location>
        <begin position="1"/>
        <end position="70"/>
    </location>
</feature>
<comment type="pathway">
    <text evidence="1">Cell wall biogenesis; peptidoglycan biosynthesis.</text>
</comment>
<dbReference type="InterPro" id="IPR038063">
    <property type="entry name" value="Transpep_catalytic_dom"/>
</dbReference>
<comment type="similarity">
    <text evidence="2">Belongs to the YkuD family.</text>
</comment>
<dbReference type="EMBL" id="MDZA01000364">
    <property type="protein sequence ID" value="OGX87308.1"/>
    <property type="molecule type" value="Genomic_DNA"/>
</dbReference>
<dbReference type="PANTHER" id="PTHR41533">
    <property type="entry name" value="L,D-TRANSPEPTIDASE HI_1667-RELATED"/>
    <property type="match status" value="1"/>
</dbReference>
<protein>
    <submittedName>
        <fullName evidence="9">Uncharacterized protein</fullName>
    </submittedName>
</protein>
<evidence type="ECO:0000256" key="3">
    <source>
        <dbReference type="ARBA" id="ARBA00022679"/>
    </source>
</evidence>
<dbReference type="GO" id="GO:0004180">
    <property type="term" value="F:carboxypeptidase activity"/>
    <property type="evidence" value="ECO:0007669"/>
    <property type="project" value="UniProtKB-ARBA"/>
</dbReference>
<dbReference type="SUPFAM" id="SSF141523">
    <property type="entry name" value="L,D-transpeptidase catalytic domain-like"/>
    <property type="match status" value="1"/>
</dbReference>
<evidence type="ECO:0000313" key="10">
    <source>
        <dbReference type="Proteomes" id="UP000177506"/>
    </source>
</evidence>
<dbReference type="Pfam" id="PF20142">
    <property type="entry name" value="Scaffold"/>
    <property type="match status" value="1"/>
</dbReference>
<evidence type="ECO:0000259" key="7">
    <source>
        <dbReference type="Pfam" id="PF03734"/>
    </source>
</evidence>
<evidence type="ECO:0000256" key="6">
    <source>
        <dbReference type="ARBA" id="ARBA00023316"/>
    </source>
</evidence>
<dbReference type="InterPro" id="IPR045380">
    <property type="entry name" value="LD_TPept_scaffold_dom"/>
</dbReference>
<evidence type="ECO:0000256" key="5">
    <source>
        <dbReference type="ARBA" id="ARBA00022984"/>
    </source>
</evidence>
<dbReference type="GO" id="GO:0009252">
    <property type="term" value="P:peptidoglycan biosynthetic process"/>
    <property type="evidence" value="ECO:0007669"/>
    <property type="project" value="UniProtKB-UniPathway"/>
</dbReference>
<keyword evidence="3" id="KW-0808">Transferase</keyword>
<keyword evidence="6" id="KW-0961">Cell wall biogenesis/degradation</keyword>
<sequence length="350" mass="39218">MLLTDGLLAFALHLRRGQLHAFTPSPLEKAGGPFSPAAWLARALAAPDFTGALLRCQPPQREYQQLQRALARWRRQPAGPGAGLKQRRAQQLAVTLERWRWAAIPDAEYVLVNLPAYQLAVVRRGRVLQTHRLVIGRPANPTPTLSSRLTSFTIAPEWRVPRRVATEQLLPYLQANAQAHSEQDFLANNNYRLFDARGRELRGTDVDWSAVTAQNFAYTLRQNPGCGNLLGNVIFPFANPYGVYLNDGPDPLRFGRPYRALGRSCLQVQNPMHLATYLLGPDAARAALPTEAQCEAAPQPRNFFLKRPVPLHVRYATCAVVAGQLRFYADVYGQDEALRRQLFGRVVARR</sequence>
<feature type="domain" description="L,D-TPase catalytic" evidence="7">
    <location>
        <begin position="108"/>
        <end position="262"/>
    </location>
</feature>
<dbReference type="GO" id="GO:0008360">
    <property type="term" value="P:regulation of cell shape"/>
    <property type="evidence" value="ECO:0007669"/>
    <property type="project" value="UniProtKB-KW"/>
</dbReference>
<proteinExistence type="inferred from homology"/>
<dbReference type="Proteomes" id="UP000177506">
    <property type="component" value="Unassembled WGS sequence"/>
</dbReference>
<dbReference type="GO" id="GO:0071555">
    <property type="term" value="P:cell wall organization"/>
    <property type="evidence" value="ECO:0007669"/>
    <property type="project" value="UniProtKB-KW"/>
</dbReference>
<reference evidence="9 10" key="1">
    <citation type="submission" date="2016-08" db="EMBL/GenBank/DDBJ databases">
        <title>Hymenobacter coccineus sp. nov., Hymenobacter lapidarius sp. nov. and Hymenobacter glacialis sp. nov., isolated from Antarctic soil.</title>
        <authorList>
            <person name="Sedlacek I."/>
            <person name="Kralova S."/>
            <person name="Kyrova K."/>
            <person name="Maslanova I."/>
            <person name="Stankova E."/>
            <person name="Vrbovska V."/>
            <person name="Nemec M."/>
            <person name="Bartak M."/>
            <person name="Svec P."/>
            <person name="Busse H.-J."/>
            <person name="Pantucek R."/>
        </authorList>
    </citation>
    <scope>NUCLEOTIDE SEQUENCE [LARGE SCALE GENOMIC DNA]</scope>
    <source>
        <strain evidence="9 10">CCM 8649</strain>
    </source>
</reference>
<keyword evidence="5" id="KW-0573">Peptidoglycan synthesis</keyword>
<evidence type="ECO:0000256" key="4">
    <source>
        <dbReference type="ARBA" id="ARBA00022960"/>
    </source>
</evidence>